<evidence type="ECO:0000256" key="2">
    <source>
        <dbReference type="ARBA" id="ARBA00009592"/>
    </source>
</evidence>
<keyword evidence="16" id="KW-1185">Reference proteome</keyword>
<dbReference type="AlphaFoldDB" id="A0A5D2CAE5"/>
<keyword evidence="5" id="KW-0732">Signal</keyword>
<comment type="subcellular location">
    <subcellularLocation>
        <location evidence="1">Membrane</location>
        <topology evidence="1">Single-pass type I membrane protein</topology>
    </subcellularLocation>
</comment>
<dbReference type="GO" id="GO:0004672">
    <property type="term" value="F:protein kinase activity"/>
    <property type="evidence" value="ECO:0007669"/>
    <property type="project" value="InterPro"/>
</dbReference>
<dbReference type="InterPro" id="IPR000719">
    <property type="entry name" value="Prot_kinase_dom"/>
</dbReference>
<accession>A0A5D2CAE5</accession>
<dbReference type="PANTHER" id="PTHR48053">
    <property type="entry name" value="LEUCINE RICH REPEAT FAMILY PROTEIN, EXPRESSED"/>
    <property type="match status" value="1"/>
</dbReference>
<keyword evidence="7" id="KW-0547">Nucleotide-binding</keyword>
<dbReference type="FunFam" id="3.30.200.20:FF:001009">
    <property type="entry name" value="LRR receptor-like serine/threonine-protein kinase FLS2"/>
    <property type="match status" value="1"/>
</dbReference>
<evidence type="ECO:0000256" key="8">
    <source>
        <dbReference type="ARBA" id="ARBA00022840"/>
    </source>
</evidence>
<dbReference type="SUPFAM" id="SSF56112">
    <property type="entry name" value="Protein kinase-like (PK-like)"/>
    <property type="match status" value="1"/>
</dbReference>
<keyword evidence="4 13" id="KW-0812">Transmembrane</keyword>
<evidence type="ECO:0000256" key="3">
    <source>
        <dbReference type="ARBA" id="ARBA00022614"/>
    </source>
</evidence>
<keyword evidence="6" id="KW-0677">Repeat</keyword>
<dbReference type="CDD" id="cd14066">
    <property type="entry name" value="STKc_IRAK"/>
    <property type="match status" value="1"/>
</dbReference>
<evidence type="ECO:0000259" key="14">
    <source>
        <dbReference type="PROSITE" id="PS50011"/>
    </source>
</evidence>
<dbReference type="Gene3D" id="3.80.10.10">
    <property type="entry name" value="Ribonuclease Inhibitor"/>
    <property type="match status" value="4"/>
</dbReference>
<dbReference type="InterPro" id="IPR051716">
    <property type="entry name" value="Plant_RL_S/T_kinase"/>
</dbReference>
<comment type="similarity">
    <text evidence="2">Belongs to the RLP family.</text>
</comment>
<dbReference type="FunFam" id="3.80.10.10:FF:000453">
    <property type="entry name" value="Leucine-rich receptor-like protein kinase family protein"/>
    <property type="match status" value="1"/>
</dbReference>
<feature type="transmembrane region" description="Helical" evidence="13">
    <location>
        <begin position="438"/>
        <end position="463"/>
    </location>
</feature>
<keyword evidence="12" id="KW-0325">Glycoprotein</keyword>
<keyword evidence="9 13" id="KW-1133">Transmembrane helix</keyword>
<dbReference type="Pfam" id="PF00560">
    <property type="entry name" value="LRR_1"/>
    <property type="match status" value="5"/>
</dbReference>
<evidence type="ECO:0000256" key="5">
    <source>
        <dbReference type="ARBA" id="ARBA00022729"/>
    </source>
</evidence>
<keyword evidence="10 13" id="KW-0472">Membrane</keyword>
<dbReference type="PROSITE" id="PS00108">
    <property type="entry name" value="PROTEIN_KINASE_ST"/>
    <property type="match status" value="1"/>
</dbReference>
<feature type="domain" description="Protein kinase" evidence="14">
    <location>
        <begin position="500"/>
        <end position="788"/>
    </location>
</feature>
<evidence type="ECO:0000313" key="16">
    <source>
        <dbReference type="Proteomes" id="UP000323506"/>
    </source>
</evidence>
<proteinExistence type="inferred from homology"/>
<dbReference type="InterPro" id="IPR003591">
    <property type="entry name" value="Leu-rich_rpt_typical-subtyp"/>
</dbReference>
<evidence type="ECO:0000256" key="7">
    <source>
        <dbReference type="ARBA" id="ARBA00022741"/>
    </source>
</evidence>
<dbReference type="GO" id="GO:0016020">
    <property type="term" value="C:membrane"/>
    <property type="evidence" value="ECO:0007669"/>
    <property type="project" value="UniProtKB-SubCell"/>
</dbReference>
<dbReference type="PRINTS" id="PR00019">
    <property type="entry name" value="LEURICHRPT"/>
</dbReference>
<keyword evidence="11" id="KW-0675">Receptor</keyword>
<evidence type="ECO:0000256" key="1">
    <source>
        <dbReference type="ARBA" id="ARBA00004479"/>
    </source>
</evidence>
<dbReference type="InterPro" id="IPR032675">
    <property type="entry name" value="LRR_dom_sf"/>
</dbReference>
<dbReference type="InterPro" id="IPR001611">
    <property type="entry name" value="Leu-rich_rpt"/>
</dbReference>
<dbReference type="GO" id="GO:0051707">
    <property type="term" value="P:response to other organism"/>
    <property type="evidence" value="ECO:0007669"/>
    <property type="project" value="UniProtKB-ARBA"/>
</dbReference>
<evidence type="ECO:0000256" key="12">
    <source>
        <dbReference type="ARBA" id="ARBA00023180"/>
    </source>
</evidence>
<evidence type="ECO:0000256" key="4">
    <source>
        <dbReference type="ARBA" id="ARBA00022692"/>
    </source>
</evidence>
<dbReference type="Gene3D" id="1.10.510.10">
    <property type="entry name" value="Transferase(Phosphotransferase) domain 1"/>
    <property type="match status" value="1"/>
</dbReference>
<name>A0A5D2CAE5_GOSDA</name>
<reference evidence="15 16" key="1">
    <citation type="submission" date="2019-06" db="EMBL/GenBank/DDBJ databases">
        <title>WGS assembly of Gossypium darwinii.</title>
        <authorList>
            <person name="Chen Z.J."/>
            <person name="Sreedasyam A."/>
            <person name="Ando A."/>
            <person name="Song Q."/>
            <person name="De L."/>
            <person name="Hulse-Kemp A."/>
            <person name="Ding M."/>
            <person name="Ye W."/>
            <person name="Kirkbride R."/>
            <person name="Jenkins J."/>
            <person name="Plott C."/>
            <person name="Lovell J."/>
            <person name="Lin Y.-M."/>
            <person name="Vaughn R."/>
            <person name="Liu B."/>
            <person name="Li W."/>
            <person name="Simpson S."/>
            <person name="Scheffler B."/>
            <person name="Saski C."/>
            <person name="Grover C."/>
            <person name="Hu G."/>
            <person name="Conover J."/>
            <person name="Carlson J."/>
            <person name="Shu S."/>
            <person name="Boston L."/>
            <person name="Williams M."/>
            <person name="Peterson D."/>
            <person name="Mcgee K."/>
            <person name="Jones D."/>
            <person name="Wendel J."/>
            <person name="Stelly D."/>
            <person name="Grimwood J."/>
            <person name="Schmutz J."/>
        </authorList>
    </citation>
    <scope>NUCLEOTIDE SEQUENCE [LARGE SCALE GENOMIC DNA]</scope>
    <source>
        <strain evidence="15">1808015.09</strain>
    </source>
</reference>
<dbReference type="SUPFAM" id="SSF52058">
    <property type="entry name" value="L domain-like"/>
    <property type="match status" value="2"/>
</dbReference>
<gene>
    <name evidence="15" type="ORF">ES288_D06G177100v1</name>
</gene>
<dbReference type="PROSITE" id="PS50011">
    <property type="entry name" value="PROTEIN_KINASE_DOM"/>
    <property type="match status" value="1"/>
</dbReference>
<organism evidence="15 16">
    <name type="scientific">Gossypium darwinii</name>
    <name type="common">Darwin's cotton</name>
    <name type="synonym">Gossypium barbadense var. darwinii</name>
    <dbReference type="NCBI Taxonomy" id="34276"/>
    <lineage>
        <taxon>Eukaryota</taxon>
        <taxon>Viridiplantae</taxon>
        <taxon>Streptophyta</taxon>
        <taxon>Embryophyta</taxon>
        <taxon>Tracheophyta</taxon>
        <taxon>Spermatophyta</taxon>
        <taxon>Magnoliopsida</taxon>
        <taxon>eudicotyledons</taxon>
        <taxon>Gunneridae</taxon>
        <taxon>Pentapetalae</taxon>
        <taxon>rosids</taxon>
        <taxon>malvids</taxon>
        <taxon>Malvales</taxon>
        <taxon>Malvaceae</taxon>
        <taxon>Malvoideae</taxon>
        <taxon>Gossypium</taxon>
    </lineage>
</organism>
<evidence type="ECO:0000256" key="6">
    <source>
        <dbReference type="ARBA" id="ARBA00022737"/>
    </source>
</evidence>
<dbReference type="FunFam" id="3.80.10.10:FF:000095">
    <property type="entry name" value="LRR receptor-like serine/threonine-protein kinase GSO1"/>
    <property type="match status" value="1"/>
</dbReference>
<keyword evidence="8" id="KW-0067">ATP-binding</keyword>
<dbReference type="InterPro" id="IPR008271">
    <property type="entry name" value="Ser/Thr_kinase_AS"/>
</dbReference>
<evidence type="ECO:0000313" key="15">
    <source>
        <dbReference type="EMBL" id="TYG65315.1"/>
    </source>
</evidence>
<dbReference type="SMART" id="SM00220">
    <property type="entry name" value="S_TKc"/>
    <property type="match status" value="1"/>
</dbReference>
<dbReference type="InterPro" id="IPR011009">
    <property type="entry name" value="Kinase-like_dom_sf"/>
</dbReference>
<dbReference type="Pfam" id="PF00069">
    <property type="entry name" value="Pkinase"/>
    <property type="match status" value="1"/>
</dbReference>
<dbReference type="GO" id="GO:0006952">
    <property type="term" value="P:defense response"/>
    <property type="evidence" value="ECO:0007669"/>
    <property type="project" value="UniProtKB-ARBA"/>
</dbReference>
<dbReference type="Proteomes" id="UP000323506">
    <property type="component" value="Chromosome D06"/>
</dbReference>
<evidence type="ECO:0000256" key="11">
    <source>
        <dbReference type="ARBA" id="ARBA00023170"/>
    </source>
</evidence>
<dbReference type="FunFam" id="1.10.510.10:FF:001387">
    <property type="entry name" value="LRR receptor-like serine/threonine-protein kinase FLS2"/>
    <property type="match status" value="1"/>
</dbReference>
<keyword evidence="3" id="KW-0433">Leucine-rich repeat</keyword>
<dbReference type="PANTHER" id="PTHR48053:SF152">
    <property type="entry name" value="(WILD MALAYSIAN BANANA) HYPOTHETICAL PROTEIN"/>
    <property type="match status" value="1"/>
</dbReference>
<evidence type="ECO:0000256" key="13">
    <source>
        <dbReference type="SAM" id="Phobius"/>
    </source>
</evidence>
<dbReference type="GO" id="GO:0005524">
    <property type="term" value="F:ATP binding"/>
    <property type="evidence" value="ECO:0007669"/>
    <property type="project" value="UniProtKB-KW"/>
</dbReference>
<dbReference type="Gene3D" id="3.30.200.20">
    <property type="entry name" value="Phosphorylase Kinase, domain 1"/>
    <property type="match status" value="1"/>
</dbReference>
<protein>
    <recommendedName>
        <fullName evidence="14">Protein kinase domain-containing protein</fullName>
    </recommendedName>
</protein>
<dbReference type="FunFam" id="3.80.10.10:FF:000041">
    <property type="entry name" value="LRR receptor-like serine/threonine-protein kinase ERECTA"/>
    <property type="match status" value="1"/>
</dbReference>
<sequence>MSYNSLTGRLPQNLGLLYNLKNLSLEVNHLEGSIPPSIANCTHLMYISLGFNRITGKIPSGLGQLPNLTRLSVGPNRMSGEIPDDLFNCSNLRLLSIAENNFTGLLKPDIGKLYNLQVLKASFNSFVGSIPPEIGNLSQLMTLTLAGNGFTGRIPPEISKASLLQGLSLHDNALEGALPERLFELKQLTYLDLQHNKITGPIPDAVSELEFLTYLNLNNNKLNGSIPNRMDRLYRLSTLDLSHNHLSGSIPKSMFAGMKMMQLYLNFSYNFLDGRIPDELGMLEMVQAIDISNNNISGVIPTTLRGCRNLFSLDLSGNKLSGIISADAFAQSDMLRSLNLSRNKLDGEIPENLAKLKHLSSLDLSQNQLRGHIPESFTNSSSLRHLNLSFNQLEGHVPENGIFKTINMSSLVGNRALCGNTFLGSCSKRSSNRFLKKAIIILSILGSVSVVLTLVLAISFLLWRAKESNPVKLENPEPEFTAAVLRRFDKEELENATSSFSKDNIIGASSLSTVYKGQLEDGQLIAVKNLNLHQFSKESDKSFYREVKNLSHLRHKNLVKVLGYAWESEKLKAVILQYMENGSLESVIHGFMMDLHIWTLSKRIDLCISVASALGYLHSGYDFPIVHCDLKPSNILLDGDWVAHVSDFGTARMLDAHLHDGSSLSSTSAFEGTIGYLAPEFAYMRNVTTKVDVFSFGIVVMEFLTKQRPTGLMEEDGLPVSLRQRVEKSLATGTKGVLQVLDPMLASNDSNKQMEAVEELFKLALFCTSPNPEERPNMNEVLSILLKLKANNYENEAIIS</sequence>
<dbReference type="GO" id="GO:0009791">
    <property type="term" value="P:post-embryonic development"/>
    <property type="evidence" value="ECO:0007669"/>
    <property type="project" value="UniProtKB-ARBA"/>
</dbReference>
<dbReference type="Pfam" id="PF13855">
    <property type="entry name" value="LRR_8"/>
    <property type="match status" value="3"/>
</dbReference>
<dbReference type="SMART" id="SM00369">
    <property type="entry name" value="LRR_TYP"/>
    <property type="match status" value="9"/>
</dbReference>
<evidence type="ECO:0000256" key="10">
    <source>
        <dbReference type="ARBA" id="ARBA00023136"/>
    </source>
</evidence>
<dbReference type="EMBL" id="CM017706">
    <property type="protein sequence ID" value="TYG65315.1"/>
    <property type="molecule type" value="Genomic_DNA"/>
</dbReference>
<evidence type="ECO:0000256" key="9">
    <source>
        <dbReference type="ARBA" id="ARBA00022989"/>
    </source>
</evidence>